<feature type="transmembrane region" description="Helical" evidence="1">
    <location>
        <begin position="51"/>
        <end position="68"/>
    </location>
</feature>
<protein>
    <submittedName>
        <fullName evidence="2">Uncharacterized protein</fullName>
    </submittedName>
</protein>
<name>A0A1G4SSP5_9CAUL</name>
<accession>A0A1G4SSP5</accession>
<evidence type="ECO:0000256" key="1">
    <source>
        <dbReference type="SAM" id="Phobius"/>
    </source>
</evidence>
<dbReference type="Proteomes" id="UP000199150">
    <property type="component" value="Unassembled WGS sequence"/>
</dbReference>
<keyword evidence="1" id="KW-1133">Transmembrane helix</keyword>
<feature type="transmembrane region" description="Helical" evidence="1">
    <location>
        <begin position="114"/>
        <end position="140"/>
    </location>
</feature>
<sequence length="148" mass="15884">MPNPGLSYRQPELRWMAIAGVAALCLHGLCWLGAIMLNGHSGAFAEVQRQVMLALFWMIGTLIIWKIAPSPSRLHAVMTVLACALFVCGIGSVFAIANLVFIQHYTLNSVMKTLGLASLLLLLMQLCLAVPSAILLQAIALKRNSAAG</sequence>
<keyword evidence="3" id="KW-1185">Reference proteome</keyword>
<dbReference type="OrthoDB" id="7172858at2"/>
<gene>
    <name evidence="2" type="ORF">SAMN02927928_2886</name>
</gene>
<evidence type="ECO:0000313" key="3">
    <source>
        <dbReference type="Proteomes" id="UP000199150"/>
    </source>
</evidence>
<feature type="transmembrane region" description="Helical" evidence="1">
    <location>
        <begin position="15"/>
        <end position="39"/>
    </location>
</feature>
<keyword evidence="1" id="KW-0812">Transmembrane</keyword>
<feature type="transmembrane region" description="Helical" evidence="1">
    <location>
        <begin position="74"/>
        <end position="102"/>
    </location>
</feature>
<organism evidence="2 3">
    <name type="scientific">Asticcacaulis taihuensis</name>
    <dbReference type="NCBI Taxonomy" id="260084"/>
    <lineage>
        <taxon>Bacteria</taxon>
        <taxon>Pseudomonadati</taxon>
        <taxon>Pseudomonadota</taxon>
        <taxon>Alphaproteobacteria</taxon>
        <taxon>Caulobacterales</taxon>
        <taxon>Caulobacteraceae</taxon>
        <taxon>Asticcacaulis</taxon>
    </lineage>
</organism>
<keyword evidence="1" id="KW-0472">Membrane</keyword>
<reference evidence="3" key="1">
    <citation type="submission" date="2016-10" db="EMBL/GenBank/DDBJ databases">
        <authorList>
            <person name="Varghese N."/>
            <person name="Submissions S."/>
        </authorList>
    </citation>
    <scope>NUCLEOTIDE SEQUENCE [LARGE SCALE GENOMIC DNA]</scope>
    <source>
        <strain evidence="3">CGMCC 1.3431</strain>
    </source>
</reference>
<dbReference type="STRING" id="260084.SAMN02927928_2886"/>
<evidence type="ECO:0000313" key="2">
    <source>
        <dbReference type="EMBL" id="SCW72021.1"/>
    </source>
</evidence>
<proteinExistence type="predicted"/>
<dbReference type="AlphaFoldDB" id="A0A1G4SSP5"/>
<dbReference type="EMBL" id="FMTS01000005">
    <property type="protein sequence ID" value="SCW72021.1"/>
    <property type="molecule type" value="Genomic_DNA"/>
</dbReference>
<dbReference type="RefSeq" id="WP_090649410.1">
    <property type="nucleotide sequence ID" value="NZ_CBCRYE010000003.1"/>
</dbReference>